<protein>
    <submittedName>
        <fullName evidence="1">Uncharacterized protein</fullName>
    </submittedName>
</protein>
<dbReference type="AlphaFoldDB" id="K9ZZR0"/>
<dbReference type="EMBL" id="CP003382">
    <property type="protein sequence ID" value="AFZ67103.1"/>
    <property type="molecule type" value="Genomic_DNA"/>
</dbReference>
<evidence type="ECO:0000313" key="1">
    <source>
        <dbReference type="EMBL" id="AFZ67103.1"/>
    </source>
</evidence>
<dbReference type="PATRIC" id="fig|937777.3.peg.1564"/>
<gene>
    <name evidence="1" type="ordered locus">Deipe_1562</name>
</gene>
<organism evidence="1 2">
    <name type="scientific">Deinococcus peraridilitoris (strain DSM 19664 / LMG 22246 / CIP 109416 / KR-200)</name>
    <dbReference type="NCBI Taxonomy" id="937777"/>
    <lineage>
        <taxon>Bacteria</taxon>
        <taxon>Thermotogati</taxon>
        <taxon>Deinococcota</taxon>
        <taxon>Deinococci</taxon>
        <taxon>Deinococcales</taxon>
        <taxon>Deinococcaceae</taxon>
        <taxon>Deinococcus</taxon>
    </lineage>
</organism>
<proteinExistence type="predicted"/>
<dbReference type="KEGG" id="dpd:Deipe_1562"/>
<accession>K9ZZR0</accession>
<dbReference type="RefSeq" id="WP_015235411.1">
    <property type="nucleotide sequence ID" value="NC_019793.1"/>
</dbReference>
<dbReference type="Proteomes" id="UP000010467">
    <property type="component" value="Chromosome"/>
</dbReference>
<dbReference type="STRING" id="937777.Deipe_1562"/>
<name>K9ZZR0_DEIPD</name>
<sequence length="89" mass="9770">MPRKATRVPPTLPSVTVSPQQYFELHVPGRPTVKLTAYNEDHLARQVMHRDLGGTTSRKLAHEAWISSVGAIIEDSRGTTLKHLEAGSA</sequence>
<reference evidence="2" key="1">
    <citation type="submission" date="2012-03" db="EMBL/GenBank/DDBJ databases">
        <title>Complete sequence of chromosome of Deinococcus peraridilitoris DSM 19664.</title>
        <authorList>
            <person name="Lucas S."/>
            <person name="Copeland A."/>
            <person name="Lapidus A."/>
            <person name="Glavina del Rio T."/>
            <person name="Dalin E."/>
            <person name="Tice H."/>
            <person name="Bruce D."/>
            <person name="Goodwin L."/>
            <person name="Pitluck S."/>
            <person name="Peters L."/>
            <person name="Mikhailova N."/>
            <person name="Lu M."/>
            <person name="Kyrpides N."/>
            <person name="Mavromatis K."/>
            <person name="Ivanova N."/>
            <person name="Brettin T."/>
            <person name="Detter J.C."/>
            <person name="Han C."/>
            <person name="Larimer F."/>
            <person name="Land M."/>
            <person name="Hauser L."/>
            <person name="Markowitz V."/>
            <person name="Cheng J.-F."/>
            <person name="Hugenholtz P."/>
            <person name="Woyke T."/>
            <person name="Wu D."/>
            <person name="Pukall R."/>
            <person name="Steenblock K."/>
            <person name="Brambilla E."/>
            <person name="Klenk H.-P."/>
            <person name="Eisen J.A."/>
        </authorList>
    </citation>
    <scope>NUCLEOTIDE SEQUENCE [LARGE SCALE GENOMIC DNA]</scope>
    <source>
        <strain evidence="2">DSM 19664 / LMG 22246 / CIP 109416 / KR-200</strain>
    </source>
</reference>
<dbReference type="HOGENOM" id="CLU_2449725_0_0_0"/>
<keyword evidence="2" id="KW-1185">Reference proteome</keyword>
<evidence type="ECO:0000313" key="2">
    <source>
        <dbReference type="Proteomes" id="UP000010467"/>
    </source>
</evidence>